<dbReference type="SUPFAM" id="SSF57716">
    <property type="entry name" value="Glucocorticoid receptor-like (DNA-binding domain)"/>
    <property type="match status" value="1"/>
</dbReference>
<comment type="similarity">
    <text evidence="1">Belongs to the type IV zinc-finger family. Class A subfamily.</text>
</comment>
<keyword evidence="10" id="KW-1185">Reference proteome</keyword>
<feature type="region of interest" description="Disordered" evidence="7">
    <location>
        <begin position="16"/>
        <end position="40"/>
    </location>
</feature>
<sequence length="440" mass="47192">MVRGRNQRILGARRGKGVSVNSLGSRGTRAGNLDASRRAADGRHREARDFDEKKVFWGVYGSSSQLAELQVEKESSMEALRASLMSEASPPLGQLQQLSGEEAGWVVERGNLLGEGFSVDDLLDLGEFAEGEAEEVGRESGPEPETRQKGTENYSSSDSSPSSLSSGLTRELQAAAAALTQPFSDICLPARDAVEELEWMSLIMDDSISEFPPPPCDGVSAFSPPPGDAQEEDRQAGAVVEESPFLGLTVCTLSTEAMVPMKAKRSKRSRGVTASWSVSGPLHFADSSCSSASSCASTSSSSSFLIYDTSAACGSVEQSPLLYDHLHTLPLPAKKQKPKKRGRKPKFPSSASGPNGERRCSHCGVQKTPQWRAGPLGVKTLCNACGVRFKSGRLLPEYRPACSPTFVSHMHSNSHRKVLEMRREKEATPLTSAAPPVASF</sequence>
<dbReference type="PANTHER" id="PTHR45658:SF92">
    <property type="entry name" value="GATA TRANSCRIPTION FACTOR 5"/>
    <property type="match status" value="1"/>
</dbReference>
<dbReference type="GO" id="GO:0008270">
    <property type="term" value="F:zinc ion binding"/>
    <property type="evidence" value="ECO:0007669"/>
    <property type="project" value="UniProtKB-KW"/>
</dbReference>
<dbReference type="PROSITE" id="PS50114">
    <property type="entry name" value="GATA_ZN_FINGER_2"/>
    <property type="match status" value="1"/>
</dbReference>
<dbReference type="GO" id="GO:0006355">
    <property type="term" value="P:regulation of DNA-templated transcription"/>
    <property type="evidence" value="ECO:0007669"/>
    <property type="project" value="InterPro"/>
</dbReference>
<feature type="compositionally biased region" description="Basic residues" evidence="7">
    <location>
        <begin position="334"/>
        <end position="346"/>
    </location>
</feature>
<dbReference type="GO" id="GO:0043565">
    <property type="term" value="F:sequence-specific DNA binding"/>
    <property type="evidence" value="ECO:0007669"/>
    <property type="project" value="InterPro"/>
</dbReference>
<dbReference type="Proteomes" id="UP000734854">
    <property type="component" value="Unassembled WGS sequence"/>
</dbReference>
<evidence type="ECO:0000256" key="7">
    <source>
        <dbReference type="SAM" id="MobiDB-lite"/>
    </source>
</evidence>
<feature type="compositionally biased region" description="Basic and acidic residues" evidence="7">
    <location>
        <begin position="135"/>
        <end position="150"/>
    </location>
</feature>
<dbReference type="PANTHER" id="PTHR45658">
    <property type="entry name" value="GATA TRANSCRIPTION FACTOR"/>
    <property type="match status" value="1"/>
</dbReference>
<dbReference type="EMBL" id="JACMSC010000007">
    <property type="protein sequence ID" value="KAG6515477.1"/>
    <property type="molecule type" value="Genomic_DNA"/>
</dbReference>
<dbReference type="PROSITE" id="PS00344">
    <property type="entry name" value="GATA_ZN_FINGER_1"/>
    <property type="match status" value="1"/>
</dbReference>
<comment type="caution">
    <text evidence="9">The sequence shown here is derived from an EMBL/GenBank/DDBJ whole genome shotgun (WGS) entry which is preliminary data.</text>
</comment>
<dbReference type="GO" id="GO:0005634">
    <property type="term" value="C:nucleus"/>
    <property type="evidence" value="ECO:0007669"/>
    <property type="project" value="TreeGrafter"/>
</dbReference>
<evidence type="ECO:0000259" key="8">
    <source>
        <dbReference type="PROSITE" id="PS50114"/>
    </source>
</evidence>
<evidence type="ECO:0000256" key="4">
    <source>
        <dbReference type="ARBA" id="ARBA00022833"/>
    </source>
</evidence>
<evidence type="ECO:0000256" key="5">
    <source>
        <dbReference type="ARBA" id="ARBA00023159"/>
    </source>
</evidence>
<organism evidence="9 10">
    <name type="scientific">Zingiber officinale</name>
    <name type="common">Ginger</name>
    <name type="synonym">Amomum zingiber</name>
    <dbReference type="NCBI Taxonomy" id="94328"/>
    <lineage>
        <taxon>Eukaryota</taxon>
        <taxon>Viridiplantae</taxon>
        <taxon>Streptophyta</taxon>
        <taxon>Embryophyta</taxon>
        <taxon>Tracheophyta</taxon>
        <taxon>Spermatophyta</taxon>
        <taxon>Magnoliopsida</taxon>
        <taxon>Liliopsida</taxon>
        <taxon>Zingiberales</taxon>
        <taxon>Zingiberaceae</taxon>
        <taxon>Zingiber</taxon>
    </lineage>
</organism>
<feature type="domain" description="GATA-type" evidence="8">
    <location>
        <begin position="354"/>
        <end position="390"/>
    </location>
</feature>
<dbReference type="InterPro" id="IPR051140">
    <property type="entry name" value="GATA_TF"/>
</dbReference>
<dbReference type="GO" id="GO:0030154">
    <property type="term" value="P:cell differentiation"/>
    <property type="evidence" value="ECO:0007669"/>
    <property type="project" value="TreeGrafter"/>
</dbReference>
<dbReference type="InterPro" id="IPR013088">
    <property type="entry name" value="Znf_NHR/GATA"/>
</dbReference>
<keyword evidence="5" id="KW-0010">Activator</keyword>
<dbReference type="InterPro" id="IPR000679">
    <property type="entry name" value="Znf_GATA"/>
</dbReference>
<dbReference type="Pfam" id="PF00320">
    <property type="entry name" value="GATA"/>
    <property type="match status" value="1"/>
</dbReference>
<dbReference type="AlphaFoldDB" id="A0A8J5LHJ3"/>
<gene>
    <name evidence="9" type="ORF">ZIOFF_025891</name>
</gene>
<accession>A0A8J5LHJ3</accession>
<keyword evidence="3 6" id="KW-0863">Zinc-finger</keyword>
<name>A0A8J5LHJ3_ZINOF</name>
<evidence type="ECO:0000256" key="3">
    <source>
        <dbReference type="ARBA" id="ARBA00022771"/>
    </source>
</evidence>
<reference evidence="9 10" key="1">
    <citation type="submission" date="2020-08" db="EMBL/GenBank/DDBJ databases">
        <title>Plant Genome Project.</title>
        <authorList>
            <person name="Zhang R.-G."/>
        </authorList>
    </citation>
    <scope>NUCLEOTIDE SEQUENCE [LARGE SCALE GENOMIC DNA]</scope>
    <source>
        <tissue evidence="9">Rhizome</tissue>
    </source>
</reference>
<dbReference type="FunFam" id="3.30.50.10:FF:000018">
    <property type="entry name" value="GATA transcription factor"/>
    <property type="match status" value="1"/>
</dbReference>
<keyword evidence="2" id="KW-0479">Metal-binding</keyword>
<dbReference type="SMART" id="SM00401">
    <property type="entry name" value="ZnF_GATA"/>
    <property type="match status" value="1"/>
</dbReference>
<evidence type="ECO:0000313" key="10">
    <source>
        <dbReference type="Proteomes" id="UP000734854"/>
    </source>
</evidence>
<evidence type="ECO:0000256" key="1">
    <source>
        <dbReference type="ARBA" id="ARBA00005694"/>
    </source>
</evidence>
<feature type="compositionally biased region" description="Low complexity" evidence="7">
    <location>
        <begin position="155"/>
        <end position="166"/>
    </location>
</feature>
<dbReference type="CDD" id="cd00202">
    <property type="entry name" value="ZnF_GATA"/>
    <property type="match status" value="1"/>
</dbReference>
<proteinExistence type="inferred from homology"/>
<feature type="region of interest" description="Disordered" evidence="7">
    <location>
        <begin position="330"/>
        <end position="362"/>
    </location>
</feature>
<evidence type="ECO:0000256" key="6">
    <source>
        <dbReference type="PROSITE-ProRule" id="PRU00094"/>
    </source>
</evidence>
<evidence type="ECO:0000256" key="2">
    <source>
        <dbReference type="ARBA" id="ARBA00022723"/>
    </source>
</evidence>
<keyword evidence="4" id="KW-0862">Zinc</keyword>
<evidence type="ECO:0000313" key="9">
    <source>
        <dbReference type="EMBL" id="KAG6515477.1"/>
    </source>
</evidence>
<feature type="region of interest" description="Disordered" evidence="7">
    <location>
        <begin position="131"/>
        <end position="168"/>
    </location>
</feature>
<dbReference type="Gene3D" id="3.30.50.10">
    <property type="entry name" value="Erythroid Transcription Factor GATA-1, subunit A"/>
    <property type="match status" value="1"/>
</dbReference>
<protein>
    <recommendedName>
        <fullName evidence="8">GATA-type domain-containing protein</fullName>
    </recommendedName>
</protein>